<dbReference type="SUPFAM" id="SSF50978">
    <property type="entry name" value="WD40 repeat-like"/>
    <property type="match status" value="1"/>
</dbReference>
<dbReference type="InterPro" id="IPR015943">
    <property type="entry name" value="WD40/YVTN_repeat-like_dom_sf"/>
</dbReference>
<dbReference type="InterPro" id="IPR036322">
    <property type="entry name" value="WD40_repeat_dom_sf"/>
</dbReference>
<keyword evidence="6" id="KW-0677">Repeat</keyword>
<dbReference type="InterPro" id="IPR056151">
    <property type="entry name" value="Beta-prop_DCAF12"/>
</dbReference>
<evidence type="ECO:0000259" key="11">
    <source>
        <dbReference type="Pfam" id="PF23760"/>
    </source>
</evidence>
<evidence type="ECO:0000256" key="1">
    <source>
        <dbReference type="ARBA" id="ARBA00004123"/>
    </source>
</evidence>
<evidence type="ECO:0000256" key="2">
    <source>
        <dbReference type="ARBA" id="ARBA00004496"/>
    </source>
</evidence>
<dbReference type="Proteomes" id="UP000678393">
    <property type="component" value="Unassembled WGS sequence"/>
</dbReference>
<feature type="domain" description="DDB1- and CUL4-associated factor 12 beta-propeller" evidence="11">
    <location>
        <begin position="117"/>
        <end position="476"/>
    </location>
</feature>
<dbReference type="OrthoDB" id="9610195at2759"/>
<evidence type="ECO:0000313" key="13">
    <source>
        <dbReference type="Proteomes" id="UP000678393"/>
    </source>
</evidence>
<keyword evidence="13" id="KW-1185">Reference proteome</keyword>
<evidence type="ECO:0000256" key="7">
    <source>
        <dbReference type="ARBA" id="ARBA00022786"/>
    </source>
</evidence>
<evidence type="ECO:0000256" key="8">
    <source>
        <dbReference type="ARBA" id="ARBA00023242"/>
    </source>
</evidence>
<evidence type="ECO:0000256" key="9">
    <source>
        <dbReference type="ARBA" id="ARBA00038022"/>
    </source>
</evidence>
<evidence type="ECO:0000256" key="3">
    <source>
        <dbReference type="ARBA" id="ARBA00004906"/>
    </source>
</evidence>
<keyword evidence="4" id="KW-0963">Cytoplasm</keyword>
<dbReference type="InterPro" id="IPR001680">
    <property type="entry name" value="WD40_rpt"/>
</dbReference>
<accession>A0A8S3Z2Z3</accession>
<name>A0A8S3Z2Z3_9EUPU</name>
<feature type="repeat" description="WD" evidence="10">
    <location>
        <begin position="222"/>
        <end position="255"/>
    </location>
</feature>
<dbReference type="PANTHER" id="PTHR19860">
    <property type="entry name" value="DDB1- AND CUL4-ASSOCIATED FACTOR 12-RELATED"/>
    <property type="match status" value="1"/>
</dbReference>
<dbReference type="InterPro" id="IPR051191">
    <property type="entry name" value="DCAF12"/>
</dbReference>
<dbReference type="EMBL" id="CAJHNH020001541">
    <property type="protein sequence ID" value="CAG5123489.1"/>
    <property type="molecule type" value="Genomic_DNA"/>
</dbReference>
<comment type="pathway">
    <text evidence="3">Protein modification; protein ubiquitination.</text>
</comment>
<keyword evidence="7" id="KW-0833">Ubl conjugation pathway</keyword>
<evidence type="ECO:0000256" key="5">
    <source>
        <dbReference type="ARBA" id="ARBA00022574"/>
    </source>
</evidence>
<dbReference type="AlphaFoldDB" id="A0A8S3Z2Z3"/>
<gene>
    <name evidence="12" type="ORF">CUNI_LOCUS9047</name>
</gene>
<dbReference type="Gene3D" id="2.130.10.10">
    <property type="entry name" value="YVTN repeat-like/Quinoprotein amine dehydrogenase"/>
    <property type="match status" value="2"/>
</dbReference>
<evidence type="ECO:0000256" key="6">
    <source>
        <dbReference type="ARBA" id="ARBA00022737"/>
    </source>
</evidence>
<dbReference type="GO" id="GO:0005634">
    <property type="term" value="C:nucleus"/>
    <property type="evidence" value="ECO:0007669"/>
    <property type="project" value="UniProtKB-SubCell"/>
</dbReference>
<protein>
    <recommendedName>
        <fullName evidence="11">DDB1- and CUL4-associated factor 12 beta-propeller domain-containing protein</fullName>
    </recommendedName>
</protein>
<evidence type="ECO:0000256" key="4">
    <source>
        <dbReference type="ARBA" id="ARBA00022490"/>
    </source>
</evidence>
<sequence>MNSDQEDPPIQRTDVRLAWTRGSRLQDRILERMAANQLRFQMAPDPDVPNESRRREFRKRRKTLTELHLTNISRPLTSYAVKYVRNREYGISQLEKSLEAHREFCNVKLPDFVSQHLPAVLQEKEFDFGTRNKIFASKWLNDSQVVLGTKCNKLMVMDVRNNNLVEIQSLKSSNDSQPAECPCGIHSLAINPSRTMLATGGKNTNDLAVYELPTFDPLCVGEQAHKDWIFDMEWIDDEHIVTGSRDSSIALWRVDCQGLSTKVQGKPHPLGHRLIKPCITKQCKEAYRVRALALGRNKELMGVLSMNAMFHFFDIHTFKQLDSEELHWKRENVCVASSDDIGLFAVGSQAYVTLIDHRSDSKSRKRWIQVPSRNGERGVRSVGFNQNMITIGTGDGRMLFYDTRNSQFLETQEGNSCELKVGDGWLRDDANYREHFVHGYYPNAVYTHCYDEWKARLFVAGGPLPTGLYGNYAGLFY</sequence>
<dbReference type="PROSITE" id="PS50082">
    <property type="entry name" value="WD_REPEATS_2"/>
    <property type="match status" value="1"/>
</dbReference>
<keyword evidence="8" id="KW-0539">Nucleus</keyword>
<dbReference type="PANTHER" id="PTHR19860:SF16">
    <property type="entry name" value="DDB1- AND CUL4-ASSOCIATED FACTOR 12"/>
    <property type="match status" value="1"/>
</dbReference>
<proteinExistence type="inferred from homology"/>
<comment type="similarity">
    <text evidence="9">Belongs to the WD repeat DCAF12 family.</text>
</comment>
<comment type="subcellular location">
    <subcellularLocation>
        <location evidence="2">Cytoplasm</location>
    </subcellularLocation>
    <subcellularLocation>
        <location evidence="1">Nucleus</location>
    </subcellularLocation>
</comment>
<comment type="caution">
    <text evidence="12">The sequence shown here is derived from an EMBL/GenBank/DDBJ whole genome shotgun (WGS) entry which is preliminary data.</text>
</comment>
<reference evidence="12" key="1">
    <citation type="submission" date="2021-04" db="EMBL/GenBank/DDBJ databases">
        <authorList>
            <consortium name="Molecular Ecology Group"/>
        </authorList>
    </citation>
    <scope>NUCLEOTIDE SEQUENCE</scope>
</reference>
<dbReference type="SMART" id="SM00320">
    <property type="entry name" value="WD40"/>
    <property type="match status" value="3"/>
</dbReference>
<dbReference type="Pfam" id="PF23760">
    <property type="entry name" value="Beta-prop_DCAF12"/>
    <property type="match status" value="1"/>
</dbReference>
<evidence type="ECO:0000313" key="12">
    <source>
        <dbReference type="EMBL" id="CAG5123489.1"/>
    </source>
</evidence>
<organism evidence="12 13">
    <name type="scientific">Candidula unifasciata</name>
    <dbReference type="NCBI Taxonomy" id="100452"/>
    <lineage>
        <taxon>Eukaryota</taxon>
        <taxon>Metazoa</taxon>
        <taxon>Spiralia</taxon>
        <taxon>Lophotrochozoa</taxon>
        <taxon>Mollusca</taxon>
        <taxon>Gastropoda</taxon>
        <taxon>Heterobranchia</taxon>
        <taxon>Euthyneura</taxon>
        <taxon>Panpulmonata</taxon>
        <taxon>Eupulmonata</taxon>
        <taxon>Stylommatophora</taxon>
        <taxon>Helicina</taxon>
        <taxon>Helicoidea</taxon>
        <taxon>Geomitridae</taxon>
        <taxon>Candidula</taxon>
    </lineage>
</organism>
<dbReference type="GO" id="GO:0005737">
    <property type="term" value="C:cytoplasm"/>
    <property type="evidence" value="ECO:0007669"/>
    <property type="project" value="UniProtKB-SubCell"/>
</dbReference>
<dbReference type="GO" id="GO:0080008">
    <property type="term" value="C:Cul4-RING E3 ubiquitin ligase complex"/>
    <property type="evidence" value="ECO:0007669"/>
    <property type="project" value="TreeGrafter"/>
</dbReference>
<evidence type="ECO:0000256" key="10">
    <source>
        <dbReference type="PROSITE-ProRule" id="PRU00221"/>
    </source>
</evidence>
<keyword evidence="5 10" id="KW-0853">WD repeat</keyword>